<gene>
    <name evidence="1" type="ORF">DFR58_12524</name>
</gene>
<protein>
    <submittedName>
        <fullName evidence="1">Uncharacterized protein</fullName>
    </submittedName>
</protein>
<sequence length="288" mass="32225">MGSLYKRDEERQRKRMEEPVSFFAPHILNKKSLLQEDCSQKKEITLMKLSDRFGSQEIKADLEGRRTSFTVISSSPCQSGELKGDMRAFNRAAAQKQRRTADADVLLAGGLEEGAVSVEADPSSKWTDARLKLMRGDGTSRMLEQACPYADDTPERKKLAGEKEHLQAVRWEIAEIQRKGAGAGQNKTAEGLRKRESRLAARVEALTQLIGKKDYIRRLMLQRYRYATSPLSDGRFFARIRALGCSGDMPGYGKWREGFSERLDEAQNAKAGCGESGKADLVREQAGL</sequence>
<name>A0A369ASQ4_9FIRM</name>
<organism evidence="1 2">
    <name type="scientific">Anaerobacterium chartisolvens</name>
    <dbReference type="NCBI Taxonomy" id="1297424"/>
    <lineage>
        <taxon>Bacteria</taxon>
        <taxon>Bacillati</taxon>
        <taxon>Bacillota</taxon>
        <taxon>Clostridia</taxon>
        <taxon>Eubacteriales</taxon>
        <taxon>Oscillospiraceae</taxon>
        <taxon>Anaerobacterium</taxon>
    </lineage>
</organism>
<dbReference type="AlphaFoldDB" id="A0A369ASQ4"/>
<accession>A0A369ASQ4</accession>
<proteinExistence type="predicted"/>
<dbReference type="Proteomes" id="UP000253034">
    <property type="component" value="Unassembled WGS sequence"/>
</dbReference>
<comment type="caution">
    <text evidence="1">The sequence shown here is derived from an EMBL/GenBank/DDBJ whole genome shotgun (WGS) entry which is preliminary data.</text>
</comment>
<evidence type="ECO:0000313" key="1">
    <source>
        <dbReference type="EMBL" id="RCX11378.1"/>
    </source>
</evidence>
<dbReference type="RefSeq" id="WP_114299131.1">
    <property type="nucleotide sequence ID" value="NZ_QPJT01000025.1"/>
</dbReference>
<dbReference type="EMBL" id="QPJT01000025">
    <property type="protein sequence ID" value="RCX11378.1"/>
    <property type="molecule type" value="Genomic_DNA"/>
</dbReference>
<reference evidence="1 2" key="1">
    <citation type="submission" date="2018-07" db="EMBL/GenBank/DDBJ databases">
        <title>Genomic Encyclopedia of Type Strains, Phase IV (KMG-IV): sequencing the most valuable type-strain genomes for metagenomic binning, comparative biology and taxonomic classification.</title>
        <authorList>
            <person name="Goeker M."/>
        </authorList>
    </citation>
    <scope>NUCLEOTIDE SEQUENCE [LARGE SCALE GENOMIC DNA]</scope>
    <source>
        <strain evidence="1 2">DSM 27016</strain>
    </source>
</reference>
<evidence type="ECO:0000313" key="2">
    <source>
        <dbReference type="Proteomes" id="UP000253034"/>
    </source>
</evidence>
<keyword evidence="2" id="KW-1185">Reference proteome</keyword>